<evidence type="ECO:0000313" key="2">
    <source>
        <dbReference type="EMBL" id="TFJ95209.1"/>
    </source>
</evidence>
<keyword evidence="1" id="KW-0449">Lipoprotein</keyword>
<dbReference type="InterPro" id="IPR008257">
    <property type="entry name" value="Pept_M19"/>
</dbReference>
<keyword evidence="1" id="KW-1015">Disulfide bond</keyword>
<keyword evidence="1" id="KW-0479">Metal-binding</keyword>
<protein>
    <recommendedName>
        <fullName evidence="1">Dipeptidase</fullName>
        <ecNumber evidence="1">3.4.13.19</ecNumber>
    </recommendedName>
</protein>
<organism evidence="2 3">
    <name type="scientific">Platysternon megacephalum</name>
    <name type="common">big-headed turtle</name>
    <dbReference type="NCBI Taxonomy" id="55544"/>
    <lineage>
        <taxon>Eukaryota</taxon>
        <taxon>Metazoa</taxon>
        <taxon>Chordata</taxon>
        <taxon>Craniata</taxon>
        <taxon>Vertebrata</taxon>
        <taxon>Euteleostomi</taxon>
        <taxon>Archelosauria</taxon>
        <taxon>Testudinata</taxon>
        <taxon>Testudines</taxon>
        <taxon>Cryptodira</taxon>
        <taxon>Durocryptodira</taxon>
        <taxon>Testudinoidea</taxon>
        <taxon>Platysternidae</taxon>
        <taxon>Platysternon</taxon>
    </lineage>
</organism>
<comment type="subunit">
    <text evidence="1">Homodimer; disulfide-linked.</text>
</comment>
<dbReference type="GO" id="GO:0046872">
    <property type="term" value="F:metal ion binding"/>
    <property type="evidence" value="ECO:0007669"/>
    <property type="project" value="UniProtKB-UniRule"/>
</dbReference>
<dbReference type="STRING" id="55544.A0A4D9DHH0"/>
<dbReference type="PANTHER" id="PTHR10443">
    <property type="entry name" value="MICROSOMAL DIPEPTIDASE"/>
    <property type="match status" value="1"/>
</dbReference>
<comment type="cofactor">
    <cofactor evidence="1">
        <name>Zn(2+)</name>
        <dbReference type="ChEBI" id="CHEBI:29105"/>
    </cofactor>
</comment>
<accession>A0A4D9DHH0</accession>
<keyword evidence="3" id="KW-1185">Reference proteome</keyword>
<comment type="subcellular location">
    <subcellularLocation>
        <location evidence="1">Membrane</location>
        <topology evidence="1">Lipid-anchor</topology>
        <topology evidence="1">GPI-anchor</topology>
    </subcellularLocation>
</comment>
<dbReference type="GO" id="GO:0006508">
    <property type="term" value="P:proteolysis"/>
    <property type="evidence" value="ECO:0007669"/>
    <property type="project" value="UniProtKB-KW"/>
</dbReference>
<dbReference type="PANTHER" id="PTHR10443:SF12">
    <property type="entry name" value="DIPEPTIDASE"/>
    <property type="match status" value="1"/>
</dbReference>
<keyword evidence="1" id="KW-0482">Metalloprotease</keyword>
<keyword evidence="1" id="KW-0224">Dipeptidase</keyword>
<reference evidence="2 3" key="1">
    <citation type="submission" date="2019-04" db="EMBL/GenBank/DDBJ databases">
        <title>Draft genome of the big-headed turtle Platysternon megacephalum.</title>
        <authorList>
            <person name="Gong S."/>
        </authorList>
    </citation>
    <scope>NUCLEOTIDE SEQUENCE [LARGE SCALE GENOMIC DNA]</scope>
    <source>
        <strain evidence="2">DO16091913</strain>
        <tissue evidence="2">Muscle</tissue>
    </source>
</reference>
<proteinExistence type="inferred from homology"/>
<gene>
    <name evidence="2" type="ORF">DR999_PMT23324</name>
</gene>
<sequence>MGSSMPILRALFQLGVRYMTLTHNHHVPWADSATQEPRLGGLSRFGEEVVREMNRLGMVVDLSHVAADTMRHALDVSTAPIMFSHSSAYAVCPSPRNVPDDVLQRLRANQGICMVTFVPAFVNHDVAQWVREAIDAAQAAGVDPNDWKAFEAFRAASLPETPVATLTDVADHLDHVRDIAGIDHVGIGGDFDGTTVLPEGLGDVSTYPALIAELQRRGWSEDDLVKLTWHNARRVLHDVGAHAADLRTQRGPSYARIDELDADVAPLTRS</sequence>
<keyword evidence="1" id="KW-0472">Membrane</keyword>
<dbReference type="AlphaFoldDB" id="A0A4D9DHH0"/>
<dbReference type="EMBL" id="QXTE01011954">
    <property type="protein sequence ID" value="TFJ95209.1"/>
    <property type="molecule type" value="Genomic_DNA"/>
</dbReference>
<dbReference type="Pfam" id="PF01244">
    <property type="entry name" value="Peptidase_M19"/>
    <property type="match status" value="1"/>
</dbReference>
<dbReference type="GO" id="GO:0070573">
    <property type="term" value="F:metallodipeptidase activity"/>
    <property type="evidence" value="ECO:0007669"/>
    <property type="project" value="InterPro"/>
</dbReference>
<reference evidence="2 3" key="2">
    <citation type="submission" date="2019-04" db="EMBL/GenBank/DDBJ databases">
        <title>The genome sequence of big-headed turtle.</title>
        <authorList>
            <person name="Gong S."/>
        </authorList>
    </citation>
    <scope>NUCLEOTIDE SEQUENCE [LARGE SCALE GENOMIC DNA]</scope>
    <source>
        <strain evidence="2">DO16091913</strain>
        <tissue evidence="2">Muscle</tissue>
    </source>
</reference>
<evidence type="ECO:0000313" key="3">
    <source>
        <dbReference type="Proteomes" id="UP000297703"/>
    </source>
</evidence>
<comment type="caution">
    <text evidence="2">The sequence shown here is derived from an EMBL/GenBank/DDBJ whole genome shotgun (WGS) entry which is preliminary data.</text>
</comment>
<dbReference type="Proteomes" id="UP000297703">
    <property type="component" value="Unassembled WGS sequence"/>
</dbReference>
<keyword evidence="1" id="KW-0645">Protease</keyword>
<keyword evidence="1" id="KW-0325">Glycoprotein</keyword>
<dbReference type="Gene3D" id="3.20.20.140">
    <property type="entry name" value="Metal-dependent hydrolases"/>
    <property type="match status" value="1"/>
</dbReference>
<dbReference type="InterPro" id="IPR032466">
    <property type="entry name" value="Metal_Hydrolase"/>
</dbReference>
<dbReference type="PROSITE" id="PS51365">
    <property type="entry name" value="RENAL_DIPEPTIDASE_2"/>
    <property type="match status" value="1"/>
</dbReference>
<keyword evidence="1" id="KW-0378">Hydrolase</keyword>
<comment type="similarity">
    <text evidence="1">Belongs to the metallo-dependent hydrolases superfamily. Peptidase M19 family.</text>
</comment>
<dbReference type="EC" id="3.4.13.19" evidence="1"/>
<name>A0A4D9DHH0_9SAUR</name>
<keyword evidence="1" id="KW-0336">GPI-anchor</keyword>
<comment type="catalytic activity">
    <reaction evidence="1">
        <text>an L-aminoacyl-L-amino acid + H2O = 2 an L-alpha-amino acid</text>
        <dbReference type="Rhea" id="RHEA:48940"/>
        <dbReference type="ChEBI" id="CHEBI:15377"/>
        <dbReference type="ChEBI" id="CHEBI:59869"/>
        <dbReference type="ChEBI" id="CHEBI:77460"/>
        <dbReference type="EC" id="3.4.13.19"/>
    </reaction>
</comment>
<dbReference type="GO" id="GO:0098552">
    <property type="term" value="C:side of membrane"/>
    <property type="evidence" value="ECO:0007669"/>
    <property type="project" value="UniProtKB-KW"/>
</dbReference>
<dbReference type="SUPFAM" id="SSF51556">
    <property type="entry name" value="Metallo-dependent hydrolases"/>
    <property type="match status" value="1"/>
</dbReference>
<dbReference type="OrthoDB" id="445695at2759"/>
<evidence type="ECO:0000256" key="1">
    <source>
        <dbReference type="RuleBase" id="RU341113"/>
    </source>
</evidence>
<keyword evidence="1" id="KW-0862">Zinc</keyword>